<dbReference type="Pfam" id="PF01195">
    <property type="entry name" value="Pept_tRNA_hydro"/>
    <property type="match status" value="1"/>
</dbReference>
<reference evidence="11" key="1">
    <citation type="submission" date="2017-09" db="EMBL/GenBank/DDBJ databases">
        <title>Depth-based differentiation of microbial function through sediment-hosted aquifers and enrichment of novel symbionts in the deep terrestrial subsurface.</title>
        <authorList>
            <person name="Probst A.J."/>
            <person name="Ladd B."/>
            <person name="Jarett J.K."/>
            <person name="Geller-Mcgrath D.E."/>
            <person name="Sieber C.M.K."/>
            <person name="Emerson J.B."/>
            <person name="Anantharaman K."/>
            <person name="Thomas B.C."/>
            <person name="Malmstrom R."/>
            <person name="Stieglmeier M."/>
            <person name="Klingl A."/>
            <person name="Woyke T."/>
            <person name="Ryan C.M."/>
            <person name="Banfield J.F."/>
        </authorList>
    </citation>
    <scope>NUCLEOTIDE SEQUENCE [LARGE SCALE GENOMIC DNA]</scope>
</reference>
<feature type="site" description="Discriminates between blocked and unblocked aminoacyl-tRNA" evidence="7">
    <location>
        <position position="9"/>
    </location>
</feature>
<dbReference type="GO" id="GO:0004045">
    <property type="term" value="F:peptidyl-tRNA hydrolase activity"/>
    <property type="evidence" value="ECO:0007669"/>
    <property type="project" value="UniProtKB-UniRule"/>
</dbReference>
<dbReference type="PANTHER" id="PTHR17224">
    <property type="entry name" value="PEPTIDYL-TRNA HYDROLASE"/>
    <property type="match status" value="1"/>
</dbReference>
<dbReference type="NCBIfam" id="TIGR00447">
    <property type="entry name" value="pth"/>
    <property type="match status" value="1"/>
</dbReference>
<dbReference type="CDD" id="cd00462">
    <property type="entry name" value="PTH"/>
    <property type="match status" value="1"/>
</dbReference>
<protein>
    <recommendedName>
        <fullName evidence="6 7">Peptidyl-tRNA hydrolase</fullName>
        <shortName evidence="7">Pth</shortName>
        <ecNumber evidence="1 7">3.1.1.29</ecNumber>
    </recommendedName>
</protein>
<dbReference type="PROSITE" id="PS01195">
    <property type="entry name" value="PEPT_TRNA_HYDROL_1"/>
    <property type="match status" value="1"/>
</dbReference>
<evidence type="ECO:0000256" key="8">
    <source>
        <dbReference type="RuleBase" id="RU000673"/>
    </source>
</evidence>
<comment type="catalytic activity">
    <reaction evidence="7 8">
        <text>an N-acyl-L-alpha-aminoacyl-tRNA + H2O = an N-acyl-L-amino acid + a tRNA + H(+)</text>
        <dbReference type="Rhea" id="RHEA:54448"/>
        <dbReference type="Rhea" id="RHEA-COMP:10123"/>
        <dbReference type="Rhea" id="RHEA-COMP:13883"/>
        <dbReference type="ChEBI" id="CHEBI:15377"/>
        <dbReference type="ChEBI" id="CHEBI:15378"/>
        <dbReference type="ChEBI" id="CHEBI:59874"/>
        <dbReference type="ChEBI" id="CHEBI:78442"/>
        <dbReference type="ChEBI" id="CHEBI:138191"/>
        <dbReference type="EC" id="3.1.1.29"/>
    </reaction>
</comment>
<evidence type="ECO:0000256" key="4">
    <source>
        <dbReference type="ARBA" id="ARBA00022884"/>
    </source>
</evidence>
<dbReference type="HAMAP" id="MF_00083">
    <property type="entry name" value="Pept_tRNA_hydro_bact"/>
    <property type="match status" value="1"/>
</dbReference>
<dbReference type="Proteomes" id="UP000230154">
    <property type="component" value="Unassembled WGS sequence"/>
</dbReference>
<organism evidence="10 11">
    <name type="scientific">Candidatus Magasanikbacteria bacterium CG10_big_fil_rev_8_21_14_0_10_47_10</name>
    <dbReference type="NCBI Taxonomy" id="1974652"/>
    <lineage>
        <taxon>Bacteria</taxon>
        <taxon>Candidatus Magasanikiibacteriota</taxon>
    </lineage>
</organism>
<dbReference type="InterPro" id="IPR018171">
    <property type="entry name" value="Pept_tRNA_hydro_CS"/>
</dbReference>
<dbReference type="SUPFAM" id="SSF53178">
    <property type="entry name" value="Peptidyl-tRNA hydrolase-like"/>
    <property type="match status" value="1"/>
</dbReference>
<dbReference type="Gene3D" id="3.40.50.1470">
    <property type="entry name" value="Peptidyl-tRNA hydrolase"/>
    <property type="match status" value="1"/>
</dbReference>
<gene>
    <name evidence="7" type="primary">pth</name>
    <name evidence="10" type="ORF">COU35_04245</name>
</gene>
<dbReference type="InterPro" id="IPR001328">
    <property type="entry name" value="Pept_tRNA_hydro"/>
</dbReference>
<comment type="subcellular location">
    <subcellularLocation>
        <location evidence="7">Cytoplasm</location>
    </subcellularLocation>
</comment>
<keyword evidence="7" id="KW-0963">Cytoplasm</keyword>
<evidence type="ECO:0000256" key="1">
    <source>
        <dbReference type="ARBA" id="ARBA00013260"/>
    </source>
</evidence>
<evidence type="ECO:0000256" key="2">
    <source>
        <dbReference type="ARBA" id="ARBA00022555"/>
    </source>
</evidence>
<dbReference type="GO" id="GO:0072344">
    <property type="term" value="P:rescue of stalled ribosome"/>
    <property type="evidence" value="ECO:0007669"/>
    <property type="project" value="UniProtKB-UniRule"/>
</dbReference>
<accession>A0A2H0TPE4</accession>
<dbReference type="AlphaFoldDB" id="A0A2H0TPE4"/>
<dbReference type="InterPro" id="IPR036416">
    <property type="entry name" value="Pept_tRNA_hydro_sf"/>
</dbReference>
<feature type="site" description="Stabilizes the basic form of H active site to accept a proton" evidence="7">
    <location>
        <position position="95"/>
    </location>
</feature>
<feature type="binding site" evidence="7">
    <location>
        <position position="68"/>
    </location>
    <ligand>
        <name>tRNA</name>
        <dbReference type="ChEBI" id="CHEBI:17843"/>
    </ligand>
</feature>
<dbReference type="GO" id="GO:0006515">
    <property type="term" value="P:protein quality control for misfolded or incompletely synthesized proteins"/>
    <property type="evidence" value="ECO:0007669"/>
    <property type="project" value="UniProtKB-UniRule"/>
</dbReference>
<feature type="binding site" evidence="7">
    <location>
        <position position="70"/>
    </location>
    <ligand>
        <name>tRNA</name>
        <dbReference type="ChEBI" id="CHEBI:17843"/>
    </ligand>
</feature>
<evidence type="ECO:0000256" key="5">
    <source>
        <dbReference type="ARBA" id="ARBA00038063"/>
    </source>
</evidence>
<dbReference type="PROSITE" id="PS01196">
    <property type="entry name" value="PEPT_TRNA_HYDROL_2"/>
    <property type="match status" value="1"/>
</dbReference>
<sequence>MKLIVGLGNPGKRYEKTRHNIGFFVVDALQTAHGTTLTPWQISKKFNAQISGGMLGGQKIILAKPMTYMNRSGEAVGLIGQYYKLAPKDIIVVHDEKDLPLGELRVQTGRGDAGHNGVKSIIEHVGKDEITRIRVGIASDNMKKMKHTEKFVLGKFGILERKTVEQSVEHAMQEILALL</sequence>
<feature type="binding site" evidence="7">
    <location>
        <position position="14"/>
    </location>
    <ligand>
        <name>tRNA</name>
        <dbReference type="ChEBI" id="CHEBI:17843"/>
    </ligand>
</feature>
<proteinExistence type="inferred from homology"/>
<keyword evidence="2 7" id="KW-0820">tRNA-binding</keyword>
<dbReference type="EMBL" id="PFCB01000030">
    <property type="protein sequence ID" value="PIR74025.1"/>
    <property type="molecule type" value="Genomic_DNA"/>
</dbReference>
<dbReference type="GO" id="GO:0000049">
    <property type="term" value="F:tRNA binding"/>
    <property type="evidence" value="ECO:0007669"/>
    <property type="project" value="UniProtKB-UniRule"/>
</dbReference>
<comment type="subunit">
    <text evidence="7">Monomer.</text>
</comment>
<dbReference type="FunFam" id="3.40.50.1470:FF:000001">
    <property type="entry name" value="Peptidyl-tRNA hydrolase"/>
    <property type="match status" value="1"/>
</dbReference>
<comment type="function">
    <text evidence="7">Hydrolyzes ribosome-free peptidyl-tRNAs (with 1 or more amino acids incorporated), which drop off the ribosome during protein synthesis, or as a result of ribosome stalling.</text>
</comment>
<comment type="caution">
    <text evidence="10">The sequence shown here is derived from an EMBL/GenBank/DDBJ whole genome shotgun (WGS) entry which is preliminary data.</text>
</comment>
<dbReference type="EC" id="3.1.1.29" evidence="1 7"/>
<comment type="function">
    <text evidence="7">Catalyzes the release of premature peptidyl moieties from peptidyl-tRNA molecules trapped in stalled 50S ribosomal subunits, and thus maintains levels of free tRNAs and 50S ribosomes.</text>
</comment>
<evidence type="ECO:0000256" key="6">
    <source>
        <dbReference type="ARBA" id="ARBA00050038"/>
    </source>
</evidence>
<evidence type="ECO:0000313" key="11">
    <source>
        <dbReference type="Proteomes" id="UP000230154"/>
    </source>
</evidence>
<evidence type="ECO:0000256" key="7">
    <source>
        <dbReference type="HAMAP-Rule" id="MF_00083"/>
    </source>
</evidence>
<dbReference type="PANTHER" id="PTHR17224:SF1">
    <property type="entry name" value="PEPTIDYL-TRNA HYDROLASE"/>
    <property type="match status" value="1"/>
</dbReference>
<feature type="active site" description="Proton acceptor" evidence="7">
    <location>
        <position position="19"/>
    </location>
</feature>
<evidence type="ECO:0000256" key="3">
    <source>
        <dbReference type="ARBA" id="ARBA00022801"/>
    </source>
</evidence>
<keyword evidence="4 7" id="KW-0694">RNA-binding</keyword>
<evidence type="ECO:0000313" key="10">
    <source>
        <dbReference type="EMBL" id="PIR74025.1"/>
    </source>
</evidence>
<name>A0A2H0TPE4_9BACT</name>
<dbReference type="GO" id="GO:0005737">
    <property type="term" value="C:cytoplasm"/>
    <property type="evidence" value="ECO:0007669"/>
    <property type="project" value="UniProtKB-SubCell"/>
</dbReference>
<feature type="binding site" evidence="7">
    <location>
        <position position="116"/>
    </location>
    <ligand>
        <name>tRNA</name>
        <dbReference type="ChEBI" id="CHEBI:17843"/>
    </ligand>
</feature>
<comment type="similarity">
    <text evidence="5 7 9">Belongs to the PTH family.</text>
</comment>
<evidence type="ECO:0000256" key="9">
    <source>
        <dbReference type="RuleBase" id="RU004320"/>
    </source>
</evidence>
<keyword evidence="3 7" id="KW-0378">Hydrolase</keyword>